<accession>A0A813C4D7</accession>
<comment type="caution">
    <text evidence="1">The sequence shown here is derived from an EMBL/GenBank/DDBJ whole genome shotgun (WGS) entry which is preliminary data.</text>
</comment>
<evidence type="ECO:0000313" key="1">
    <source>
        <dbReference type="EMBL" id="CAE7938012.1"/>
    </source>
</evidence>
<evidence type="ECO:0000313" key="2">
    <source>
        <dbReference type="Proteomes" id="UP000601435"/>
    </source>
</evidence>
<dbReference type="AlphaFoldDB" id="A0A813C4D7"/>
<feature type="non-terminal residue" evidence="1">
    <location>
        <position position="1"/>
    </location>
</feature>
<proteinExistence type="predicted"/>
<reference evidence="1" key="1">
    <citation type="submission" date="2021-02" db="EMBL/GenBank/DDBJ databases">
        <authorList>
            <person name="Dougan E. K."/>
            <person name="Rhodes N."/>
            <person name="Thang M."/>
            <person name="Chan C."/>
        </authorList>
    </citation>
    <scope>NUCLEOTIDE SEQUENCE</scope>
</reference>
<name>A0A813C4D7_9DINO</name>
<gene>
    <name evidence="1" type="ORF">SNEC2469_LOCUS32986</name>
</gene>
<dbReference type="EMBL" id="CAJNJA010085275">
    <property type="protein sequence ID" value="CAE7938012.1"/>
    <property type="molecule type" value="Genomic_DNA"/>
</dbReference>
<organism evidence="1 2">
    <name type="scientific">Symbiodinium necroappetens</name>
    <dbReference type="NCBI Taxonomy" id="1628268"/>
    <lineage>
        <taxon>Eukaryota</taxon>
        <taxon>Sar</taxon>
        <taxon>Alveolata</taxon>
        <taxon>Dinophyceae</taxon>
        <taxon>Suessiales</taxon>
        <taxon>Symbiodiniaceae</taxon>
        <taxon>Symbiodinium</taxon>
    </lineage>
</organism>
<protein>
    <submittedName>
        <fullName evidence="1">Uncharacterized protein</fullName>
    </submittedName>
</protein>
<keyword evidence="2" id="KW-1185">Reference proteome</keyword>
<dbReference type="Proteomes" id="UP000601435">
    <property type="component" value="Unassembled WGS sequence"/>
</dbReference>
<sequence>MQLPPGFSMVLQPHLIQRARRNCRCPGTPLRRHGIQSMARWSSDLHSATHSIFAATAHGGLET</sequence>